<comment type="caution">
    <text evidence="5">The sequence shown here is derived from an EMBL/GenBank/DDBJ whole genome shotgun (WGS) entry which is preliminary data.</text>
</comment>
<proteinExistence type="predicted"/>
<evidence type="ECO:0000256" key="1">
    <source>
        <dbReference type="ARBA" id="ARBA00022741"/>
    </source>
</evidence>
<protein>
    <submittedName>
        <fullName evidence="5">KEN domain</fullName>
    </submittedName>
</protein>
<dbReference type="GO" id="GO:0005524">
    <property type="term" value="F:ATP binding"/>
    <property type="evidence" value="ECO:0007669"/>
    <property type="project" value="UniProtKB-KW"/>
</dbReference>
<accession>A0A200Q1D0</accession>
<evidence type="ECO:0000259" key="4">
    <source>
        <dbReference type="PROSITE" id="PS51392"/>
    </source>
</evidence>
<dbReference type="Proteomes" id="UP000195402">
    <property type="component" value="Unassembled WGS sequence"/>
</dbReference>
<feature type="region of interest" description="Disordered" evidence="3">
    <location>
        <begin position="140"/>
        <end position="176"/>
    </location>
</feature>
<evidence type="ECO:0000256" key="3">
    <source>
        <dbReference type="SAM" id="MobiDB-lite"/>
    </source>
</evidence>
<dbReference type="PANTHER" id="PTHR37736:SF1">
    <property type="entry name" value="GLYCINE-RICH PROTEIN"/>
    <property type="match status" value="1"/>
</dbReference>
<dbReference type="PROSITE" id="PS51392">
    <property type="entry name" value="KEN"/>
    <property type="match status" value="1"/>
</dbReference>
<dbReference type="PANTHER" id="PTHR37736">
    <property type="entry name" value="GLYCINE-RICH PROTEIN"/>
    <property type="match status" value="1"/>
</dbReference>
<dbReference type="STRING" id="56857.A0A200Q1D0"/>
<sequence length="493" mass="55874">MVVLGREGVLRVGFQLYCVRDGDGAAGGNVLGTMEDPVASGVKEEPVLSLISSRLKSGKRKYTQILEKERDMNSKKGKTLNRDEEELIRSKPCVLAIIKELEMLHQSISVALKEELDVFRQGFATATVNKEYEADKVQALETTEDPSNRSGGSDVHEHRKALGDKKNKRSASSHELSAKVRINETTIYGSPSNSKDEIKAFRGTLHGRSVIARHYEKQVELSQENIIPHSLFYVGKKKLTHFHIFEYYLCTLRDLKDKDLKGKDILCDSDVLDMLKSVHLVTAPVINKLRWLFELWDKGLTHRNLTADNIVVTMEGKGQFRSKLTGMVKNQNSAEDDCTCLVQIIEHCLKDNNGVVKSEEGIDFLYGRFHWSLVSFGNHLDPRVLLRHPLFWEPSKCLDFINPTVEMINAANCSKSFSKTANDFLAELEKFNACEWDKKMPDKSVLKPTKPLQASKVYNYTLTQDLLRFMRNTNAHYLSNSCTAVCSYISINY</sequence>
<organism evidence="5 6">
    <name type="scientific">Macleaya cordata</name>
    <name type="common">Five-seeded plume-poppy</name>
    <name type="synonym">Bocconia cordata</name>
    <dbReference type="NCBI Taxonomy" id="56857"/>
    <lineage>
        <taxon>Eukaryota</taxon>
        <taxon>Viridiplantae</taxon>
        <taxon>Streptophyta</taxon>
        <taxon>Embryophyta</taxon>
        <taxon>Tracheophyta</taxon>
        <taxon>Spermatophyta</taxon>
        <taxon>Magnoliopsida</taxon>
        <taxon>Ranunculales</taxon>
        <taxon>Papaveraceae</taxon>
        <taxon>Papaveroideae</taxon>
        <taxon>Macleaya</taxon>
    </lineage>
</organism>
<feature type="domain" description="KEN" evidence="4">
    <location>
        <begin position="394"/>
        <end position="493"/>
    </location>
</feature>
<gene>
    <name evidence="5" type="ORF">BVC80_1625g12</name>
</gene>
<dbReference type="AlphaFoldDB" id="A0A200Q1D0"/>
<evidence type="ECO:0000313" key="6">
    <source>
        <dbReference type="Proteomes" id="UP000195402"/>
    </source>
</evidence>
<evidence type="ECO:0000256" key="2">
    <source>
        <dbReference type="ARBA" id="ARBA00022840"/>
    </source>
</evidence>
<dbReference type="InterPro" id="IPR010513">
    <property type="entry name" value="KEN_dom"/>
</dbReference>
<name>A0A200Q1D0_MACCD</name>
<keyword evidence="6" id="KW-1185">Reference proteome</keyword>
<dbReference type="InParanoid" id="A0A200Q1D0"/>
<keyword evidence="2" id="KW-0067">ATP-binding</keyword>
<dbReference type="GO" id="GO:0004540">
    <property type="term" value="F:RNA nuclease activity"/>
    <property type="evidence" value="ECO:0007669"/>
    <property type="project" value="InterPro"/>
</dbReference>
<dbReference type="GO" id="GO:0006397">
    <property type="term" value="P:mRNA processing"/>
    <property type="evidence" value="ECO:0007669"/>
    <property type="project" value="InterPro"/>
</dbReference>
<dbReference type="InterPro" id="IPR038357">
    <property type="entry name" value="KEN_sf"/>
</dbReference>
<dbReference type="Pfam" id="PF06479">
    <property type="entry name" value="Ribonuc_2-5A"/>
    <property type="match status" value="1"/>
</dbReference>
<dbReference type="Gene3D" id="1.20.1440.180">
    <property type="entry name" value="KEN domain"/>
    <property type="match status" value="1"/>
</dbReference>
<reference evidence="5 6" key="1">
    <citation type="journal article" date="2017" name="Mol. Plant">
        <title>The Genome of Medicinal Plant Macleaya cordata Provides New Insights into Benzylisoquinoline Alkaloids Metabolism.</title>
        <authorList>
            <person name="Liu X."/>
            <person name="Liu Y."/>
            <person name="Huang P."/>
            <person name="Ma Y."/>
            <person name="Qing Z."/>
            <person name="Tang Q."/>
            <person name="Cao H."/>
            <person name="Cheng P."/>
            <person name="Zheng Y."/>
            <person name="Yuan Z."/>
            <person name="Zhou Y."/>
            <person name="Liu J."/>
            <person name="Tang Z."/>
            <person name="Zhuo Y."/>
            <person name="Zhang Y."/>
            <person name="Yu L."/>
            <person name="Huang J."/>
            <person name="Yang P."/>
            <person name="Peng Q."/>
            <person name="Zhang J."/>
            <person name="Jiang W."/>
            <person name="Zhang Z."/>
            <person name="Lin K."/>
            <person name="Ro D.K."/>
            <person name="Chen X."/>
            <person name="Xiong X."/>
            <person name="Shang Y."/>
            <person name="Huang S."/>
            <person name="Zeng J."/>
        </authorList>
    </citation>
    <scope>NUCLEOTIDE SEQUENCE [LARGE SCALE GENOMIC DNA]</scope>
    <source>
        <strain evidence="6">cv. BLH2017</strain>
        <tissue evidence="5">Root</tissue>
    </source>
</reference>
<dbReference type="EMBL" id="MVGT01003324">
    <property type="protein sequence ID" value="OVA04279.1"/>
    <property type="molecule type" value="Genomic_DNA"/>
</dbReference>
<dbReference type="OrthoDB" id="1933934at2759"/>
<keyword evidence="1" id="KW-0547">Nucleotide-binding</keyword>
<evidence type="ECO:0000313" key="5">
    <source>
        <dbReference type="EMBL" id="OVA04279.1"/>
    </source>
</evidence>
<feature type="compositionally biased region" description="Basic and acidic residues" evidence="3">
    <location>
        <begin position="154"/>
        <end position="165"/>
    </location>
</feature>